<dbReference type="Proteomes" id="UP000620382">
    <property type="component" value="Unassembled WGS sequence"/>
</dbReference>
<organism evidence="2 3">
    <name type="scientific">Pseudomonas haemolytica</name>
    <dbReference type="NCBI Taxonomy" id="2600065"/>
    <lineage>
        <taxon>Bacteria</taxon>
        <taxon>Pseudomonadati</taxon>
        <taxon>Pseudomonadota</taxon>
        <taxon>Gammaproteobacteria</taxon>
        <taxon>Pseudomonadales</taxon>
        <taxon>Pseudomonadaceae</taxon>
        <taxon>Pseudomonas</taxon>
    </lineage>
</organism>
<dbReference type="Gene3D" id="2.60.40.3940">
    <property type="match status" value="1"/>
</dbReference>
<keyword evidence="3" id="KW-1185">Reference proteome</keyword>
<comment type="caution">
    <text evidence="2">The sequence shown here is derived from an EMBL/GenBank/DDBJ whole genome shotgun (WGS) entry which is preliminary data.</text>
</comment>
<protein>
    <submittedName>
        <fullName evidence="2">Phage tail protein</fullName>
    </submittedName>
</protein>
<dbReference type="RefSeq" id="WP_200657621.1">
    <property type="nucleotide sequence ID" value="NZ_JAENSR010000006.1"/>
</dbReference>
<dbReference type="EMBL" id="JAENSR010000006">
    <property type="protein sequence ID" value="MBK3461642.1"/>
    <property type="molecule type" value="Genomic_DNA"/>
</dbReference>
<gene>
    <name evidence="2" type="ORF">JJD71_21470</name>
</gene>
<proteinExistence type="predicted"/>
<dbReference type="PANTHER" id="PTHR35191:SF1">
    <property type="entry name" value="PROPHAGE SIDE TAIL FIBER PROTEIN HOMOLOG STFQ-RELATED"/>
    <property type="match status" value="1"/>
</dbReference>
<dbReference type="PANTHER" id="PTHR35191">
    <property type="entry name" value="PROPHAGE SIDE TAIL FIBER PROTEIN HOMOLOG STFQ-RELATED"/>
    <property type="match status" value="1"/>
</dbReference>
<evidence type="ECO:0000313" key="3">
    <source>
        <dbReference type="Proteomes" id="UP000620382"/>
    </source>
</evidence>
<dbReference type="Pfam" id="PF12571">
    <property type="entry name" value="Phage_tail_fib"/>
    <property type="match status" value="1"/>
</dbReference>
<evidence type="ECO:0000313" key="2">
    <source>
        <dbReference type="EMBL" id="MBK3461642.1"/>
    </source>
</evidence>
<name>A0ABS1GXD1_9PSED</name>
<feature type="domain" description="Phage tail fibre protein N-terminal" evidence="1">
    <location>
        <begin position="6"/>
        <end position="153"/>
    </location>
</feature>
<reference evidence="2 3" key="1">
    <citation type="submission" date="2021-01" db="EMBL/GenBank/DDBJ databases">
        <title>Antibiotic resistance and phylogeny of Pseudomonas spp. isolated over three decades from chicken meat in the Norwegian food chain.</title>
        <authorList>
            <person name="Moen B."/>
        </authorList>
    </citation>
    <scope>NUCLEOTIDE SEQUENCE [LARGE SCALE GENOMIC DNA]</scope>
    <source>
        <strain evidence="2 3">MF6766</strain>
    </source>
</reference>
<dbReference type="InterPro" id="IPR022225">
    <property type="entry name" value="Phage_tail_fibre_N"/>
</dbReference>
<accession>A0ABS1GXD1</accession>
<evidence type="ECO:0000259" key="1">
    <source>
        <dbReference type="Pfam" id="PF12571"/>
    </source>
</evidence>
<dbReference type="InterPro" id="IPR051934">
    <property type="entry name" value="Phage_Tail_Fiber_Structural"/>
</dbReference>
<sequence>MIDPNSQFFAILTAVGEAKQANADALGIPWKLTEMGVGDANGTDPIPDRSQKKLINERRRRPLNKLSIDPANANILIAEQIIPADEGGWWIREIGLYDGDGDLVAVANCAPSYKPLMSQGSGRTQVVRMNFIVSSAANVVLMIDPAVVLATRKFVTDSITDAINQQDVKQSVLVATTGPIVLAGAQTIDGVAIPAGSRVLVKNQAQGKDNGIYLTAADLWTRAPDADANAEVSPGLMVTIERGTVNADTLWLLSTDAPIVVGTTALSFRNITDGLAPIESPTFKGEPKAPTPAQFDRDESIATTRFVGDSQGSYRGLEVVTTAAKALTNAHIGYLMVLSGNGSIVATLPPANSVPAGASISFFVDHGFLTPDTIKAAGTDVINVGLGAFLSALALNNGDFLTLVSSGSGTWCATNRSVRLDQSSDFRQLKATNGFRYLPGGMLECWGLSGATDDKVNITFAEQFSRPPYVVPYDSIGKGGAVMTIWQNTDISTTGFTAQNMCTLIRGSSVVNSVSASQCNWRAYGWVDK</sequence>